<accession>A0AA35T9W3</accession>
<protein>
    <submittedName>
        <fullName evidence="1">Uncharacterized protein</fullName>
    </submittedName>
</protein>
<reference evidence="1" key="1">
    <citation type="submission" date="2023-03" db="EMBL/GenBank/DDBJ databases">
        <authorList>
            <person name="Steffen K."/>
            <person name="Cardenas P."/>
        </authorList>
    </citation>
    <scope>NUCLEOTIDE SEQUENCE</scope>
</reference>
<sequence>MAMVEADPEVELTVDLDARKIHLPDGTDMDIDISEGHRNALTHGLVGLHTLLLNTWDEVAETAERLPYTKNF</sequence>
<name>A0AA35T9W3_GEOBA</name>
<dbReference type="Proteomes" id="UP001174909">
    <property type="component" value="Unassembled WGS sequence"/>
</dbReference>
<gene>
    <name evidence="1" type="ORF">GBAR_LOCUS24492</name>
</gene>
<proteinExistence type="predicted"/>
<dbReference type="AlphaFoldDB" id="A0AA35T9W3"/>
<dbReference type="EMBL" id="CASHTH010003374">
    <property type="protein sequence ID" value="CAI8044113.1"/>
    <property type="molecule type" value="Genomic_DNA"/>
</dbReference>
<organism evidence="1 2">
    <name type="scientific">Geodia barretti</name>
    <name type="common">Barrett's horny sponge</name>
    <dbReference type="NCBI Taxonomy" id="519541"/>
    <lineage>
        <taxon>Eukaryota</taxon>
        <taxon>Metazoa</taxon>
        <taxon>Porifera</taxon>
        <taxon>Demospongiae</taxon>
        <taxon>Heteroscleromorpha</taxon>
        <taxon>Tetractinellida</taxon>
        <taxon>Astrophorina</taxon>
        <taxon>Geodiidae</taxon>
        <taxon>Geodia</taxon>
    </lineage>
</organism>
<comment type="caution">
    <text evidence="1">The sequence shown here is derived from an EMBL/GenBank/DDBJ whole genome shotgun (WGS) entry which is preliminary data.</text>
</comment>
<evidence type="ECO:0000313" key="1">
    <source>
        <dbReference type="EMBL" id="CAI8044113.1"/>
    </source>
</evidence>
<keyword evidence="2" id="KW-1185">Reference proteome</keyword>
<evidence type="ECO:0000313" key="2">
    <source>
        <dbReference type="Proteomes" id="UP001174909"/>
    </source>
</evidence>